<sequence length="213" mass="23337">MTDFPFTVDEEFARKHNEFFRDAKRLQVSAGILAVIMFAITAVMLWAAGATILTLGLGIAFSVFGLLSLLMIPILPRKMGSPQQYYDLYKLAPAVVARVNPRDMDILALVNASADPEKIAPALAVRTVSSVPGVAREVGAHVPSAAVTGVQTLRERSLYQEVSPMPIAWGTQDKKVLQNADKAFTASEWKEVEGLVDRLEDVQNTKRNLLILD</sequence>
<feature type="transmembrane region" description="Helical" evidence="1">
    <location>
        <begin position="52"/>
        <end position="75"/>
    </location>
</feature>
<dbReference type="EMBL" id="WBZJ01000002">
    <property type="protein sequence ID" value="KAB3521056.1"/>
    <property type="molecule type" value="Genomic_DNA"/>
</dbReference>
<evidence type="ECO:0000313" key="2">
    <source>
        <dbReference type="EMBL" id="KAB3521056.1"/>
    </source>
</evidence>
<gene>
    <name evidence="2" type="ORF">F8377_07530</name>
</gene>
<comment type="caution">
    <text evidence="2">The sequence shown here is derived from an EMBL/GenBank/DDBJ whole genome shotgun (WGS) entry which is preliminary data.</text>
</comment>
<dbReference type="RefSeq" id="WP_151843295.1">
    <property type="nucleotide sequence ID" value="NZ_CP061033.1"/>
</dbReference>
<keyword evidence="1" id="KW-0472">Membrane</keyword>
<keyword evidence="1" id="KW-0812">Transmembrane</keyword>
<proteinExistence type="predicted"/>
<protein>
    <submittedName>
        <fullName evidence="2">DUF3239 domain-containing protein</fullName>
    </submittedName>
</protein>
<evidence type="ECO:0000313" key="3">
    <source>
        <dbReference type="Proteomes" id="UP000436181"/>
    </source>
</evidence>
<dbReference type="InterPro" id="IPR023124">
    <property type="entry name" value="DUF3239_dom_sf"/>
</dbReference>
<keyword evidence="1" id="KW-1133">Transmembrane helix</keyword>
<keyword evidence="3" id="KW-1185">Reference proteome</keyword>
<reference evidence="2 3" key="1">
    <citation type="submission" date="2019-10" db="EMBL/GenBank/DDBJ databases">
        <title>Corynebacterium sp novel species isolated from the respiratory tract of Marmot.</title>
        <authorList>
            <person name="Zhang G."/>
        </authorList>
    </citation>
    <scope>NUCLEOTIDE SEQUENCE [LARGE SCALE GENOMIC DNA]</scope>
    <source>
        <strain evidence="2 3">336</strain>
    </source>
</reference>
<evidence type="ECO:0000256" key="1">
    <source>
        <dbReference type="SAM" id="Phobius"/>
    </source>
</evidence>
<dbReference type="Pfam" id="PF11580">
    <property type="entry name" value="DUF3239"/>
    <property type="match status" value="1"/>
</dbReference>
<feature type="transmembrane region" description="Helical" evidence="1">
    <location>
        <begin position="26"/>
        <end position="46"/>
    </location>
</feature>
<name>A0ABQ6VE42_9CORY</name>
<accession>A0ABQ6VE42</accession>
<organism evidence="2 3">
    <name type="scientific">Corynebacterium zhongnanshanii</name>
    <dbReference type="NCBI Taxonomy" id="2768834"/>
    <lineage>
        <taxon>Bacteria</taxon>
        <taxon>Bacillati</taxon>
        <taxon>Actinomycetota</taxon>
        <taxon>Actinomycetes</taxon>
        <taxon>Mycobacteriales</taxon>
        <taxon>Corynebacteriaceae</taxon>
        <taxon>Corynebacterium</taxon>
    </lineage>
</organism>
<dbReference type="InterPro" id="IPR021632">
    <property type="entry name" value="DUF3239"/>
</dbReference>
<dbReference type="Gene3D" id="2.40.410.10">
    <property type="entry name" value="putative membrane protein from Corynebacterium diphtheriae superfamily"/>
    <property type="match status" value="1"/>
</dbReference>
<dbReference type="Proteomes" id="UP000436181">
    <property type="component" value="Unassembled WGS sequence"/>
</dbReference>